<dbReference type="OrthoDB" id="4507903at2759"/>
<dbReference type="Proteomes" id="UP000325780">
    <property type="component" value="Unassembled WGS sequence"/>
</dbReference>
<accession>A0A5N6U141</accession>
<keyword evidence="3" id="KW-1185">Reference proteome</keyword>
<sequence length="90" mass="10266">MKLSLLKNSQTRGNPQTSVMTDRRQSNDNQAEEATVGLSSDLNFAAAYFLSRSCKKHREQSKDERAKRKFEEAVERLFQQDEESGPAETI</sequence>
<evidence type="ECO:0000256" key="1">
    <source>
        <dbReference type="SAM" id="MobiDB-lite"/>
    </source>
</evidence>
<organism evidence="2 3">
    <name type="scientific">Aspergillus avenaceus</name>
    <dbReference type="NCBI Taxonomy" id="36643"/>
    <lineage>
        <taxon>Eukaryota</taxon>
        <taxon>Fungi</taxon>
        <taxon>Dikarya</taxon>
        <taxon>Ascomycota</taxon>
        <taxon>Pezizomycotina</taxon>
        <taxon>Eurotiomycetes</taxon>
        <taxon>Eurotiomycetidae</taxon>
        <taxon>Eurotiales</taxon>
        <taxon>Aspergillaceae</taxon>
        <taxon>Aspergillus</taxon>
        <taxon>Aspergillus subgen. Circumdati</taxon>
    </lineage>
</organism>
<evidence type="ECO:0000313" key="2">
    <source>
        <dbReference type="EMBL" id="KAE8152357.1"/>
    </source>
</evidence>
<feature type="compositionally biased region" description="Polar residues" evidence="1">
    <location>
        <begin position="1"/>
        <end position="20"/>
    </location>
</feature>
<feature type="region of interest" description="Disordered" evidence="1">
    <location>
        <begin position="1"/>
        <end position="32"/>
    </location>
</feature>
<reference evidence="2 3" key="1">
    <citation type="submission" date="2019-04" db="EMBL/GenBank/DDBJ databases">
        <title>Friends and foes A comparative genomics study of 23 Aspergillus species from section Flavi.</title>
        <authorList>
            <consortium name="DOE Joint Genome Institute"/>
            <person name="Kjaerbolling I."/>
            <person name="Vesth T."/>
            <person name="Frisvad J.C."/>
            <person name="Nybo J.L."/>
            <person name="Theobald S."/>
            <person name="Kildgaard S."/>
            <person name="Isbrandt T."/>
            <person name="Kuo A."/>
            <person name="Sato A."/>
            <person name="Lyhne E.K."/>
            <person name="Kogle M.E."/>
            <person name="Wiebenga A."/>
            <person name="Kun R.S."/>
            <person name="Lubbers R.J."/>
            <person name="Makela M.R."/>
            <person name="Barry K."/>
            <person name="Chovatia M."/>
            <person name="Clum A."/>
            <person name="Daum C."/>
            <person name="Haridas S."/>
            <person name="He G."/>
            <person name="LaButti K."/>
            <person name="Lipzen A."/>
            <person name="Mondo S."/>
            <person name="Riley R."/>
            <person name="Salamov A."/>
            <person name="Simmons B.A."/>
            <person name="Magnuson J.K."/>
            <person name="Henrissat B."/>
            <person name="Mortensen U.H."/>
            <person name="Larsen T.O."/>
            <person name="Devries R.P."/>
            <person name="Grigoriev I.V."/>
            <person name="Machida M."/>
            <person name="Baker S.E."/>
            <person name="Andersen M.R."/>
        </authorList>
    </citation>
    <scope>NUCLEOTIDE SEQUENCE [LARGE SCALE GENOMIC DNA]</scope>
    <source>
        <strain evidence="2 3">IBT 18842</strain>
    </source>
</reference>
<proteinExistence type="predicted"/>
<dbReference type="AlphaFoldDB" id="A0A5N6U141"/>
<gene>
    <name evidence="2" type="ORF">BDV25DRAFT_137931</name>
</gene>
<name>A0A5N6U141_ASPAV</name>
<dbReference type="EMBL" id="ML742054">
    <property type="protein sequence ID" value="KAE8152357.1"/>
    <property type="molecule type" value="Genomic_DNA"/>
</dbReference>
<evidence type="ECO:0000313" key="3">
    <source>
        <dbReference type="Proteomes" id="UP000325780"/>
    </source>
</evidence>
<protein>
    <submittedName>
        <fullName evidence="2">Uncharacterized protein</fullName>
    </submittedName>
</protein>